<evidence type="ECO:0000256" key="1">
    <source>
        <dbReference type="SAM" id="Coils"/>
    </source>
</evidence>
<evidence type="ECO:0000313" key="5">
    <source>
        <dbReference type="Proteomes" id="UP000663853"/>
    </source>
</evidence>
<evidence type="ECO:0000313" key="4">
    <source>
        <dbReference type="EMBL" id="CAE6453666.1"/>
    </source>
</evidence>
<accession>A0A8H3BDE6</accession>
<keyword evidence="2" id="KW-1133">Transmembrane helix</keyword>
<feature type="transmembrane region" description="Helical" evidence="2">
    <location>
        <begin position="255"/>
        <end position="280"/>
    </location>
</feature>
<feature type="transmembrane region" description="Helical" evidence="2">
    <location>
        <begin position="169"/>
        <end position="188"/>
    </location>
</feature>
<evidence type="ECO:0000259" key="3">
    <source>
        <dbReference type="Pfam" id="PF20153"/>
    </source>
</evidence>
<organism evidence="4 5">
    <name type="scientific">Rhizoctonia solani</name>
    <dbReference type="NCBI Taxonomy" id="456999"/>
    <lineage>
        <taxon>Eukaryota</taxon>
        <taxon>Fungi</taxon>
        <taxon>Dikarya</taxon>
        <taxon>Basidiomycota</taxon>
        <taxon>Agaricomycotina</taxon>
        <taxon>Agaricomycetes</taxon>
        <taxon>Cantharellales</taxon>
        <taxon>Ceratobasidiaceae</taxon>
        <taxon>Rhizoctonia</taxon>
    </lineage>
</organism>
<name>A0A8H3BDE6_9AGAM</name>
<dbReference type="InterPro" id="IPR045338">
    <property type="entry name" value="DUF6535"/>
</dbReference>
<gene>
    <name evidence="4" type="ORF">RDB_LOCUS52300</name>
</gene>
<feature type="coiled-coil region" evidence="1">
    <location>
        <begin position="828"/>
        <end position="855"/>
    </location>
</feature>
<dbReference type="Pfam" id="PF20153">
    <property type="entry name" value="DUF6535"/>
    <property type="match status" value="1"/>
</dbReference>
<feature type="domain" description="DUF6535" evidence="3">
    <location>
        <begin position="69"/>
        <end position="249"/>
    </location>
</feature>
<feature type="transmembrane region" description="Helical" evidence="2">
    <location>
        <begin position="225"/>
        <end position="249"/>
    </location>
</feature>
<keyword evidence="2" id="KW-0472">Membrane</keyword>
<comment type="caution">
    <text evidence="4">The sequence shown here is derived from an EMBL/GenBank/DDBJ whole genome shotgun (WGS) entry which is preliminary data.</text>
</comment>
<keyword evidence="2" id="KW-0812">Transmembrane</keyword>
<evidence type="ECO:0000256" key="2">
    <source>
        <dbReference type="SAM" id="Phobius"/>
    </source>
</evidence>
<reference evidence="4" key="1">
    <citation type="submission" date="2021-01" db="EMBL/GenBank/DDBJ databases">
        <authorList>
            <person name="Kaushik A."/>
        </authorList>
    </citation>
    <scope>NUCLEOTIDE SEQUENCE</scope>
    <source>
        <strain evidence="4">AG6-10EEA</strain>
    </source>
</reference>
<dbReference type="Proteomes" id="UP000663853">
    <property type="component" value="Unassembled WGS sequence"/>
</dbReference>
<dbReference type="AlphaFoldDB" id="A0A8H3BDE6"/>
<proteinExistence type="predicted"/>
<sequence length="934" mass="104527">MCHSYSQNRSPTVFGFHLPLQPKIDHTSAGEIAPSTSRFIPNPTQCYLVDPPQEFDEEEKELGPDAQVWKTYVKEADQVDEELVDGWNKSMDVNLIFAALFSAISTAFVIESYKNLKPDPADVSAQTLLVISQTLLTIANGSQPTSPSPIPGVEAPLFKASASAICVNVLWFLSLSLSVAVSLISMLAKEWCLEFMAGRTGPFGAQARRRQQRWDGIVEWRMKEVIVMLPSLIHLSLLLFAIGLSVFLWDVHYGVAIPVVLVTVFAAGAYFASTLLPFLYDYCPYGTVLSRLHKQFYSVRSPVKRAEEALDEVPGKALHWMIVNCETPRSVDVALQSIAAADWQISPAMLERCDAWSLIRQRLESVNKNGEQAEVVSSLYKRALEAHVLMRREANGLYYALSANEQLTQLVLGVQSCMNSVIHKLLGQLGPLDQNRSVLERCALIGPRLLEFELETYRFRDSDKYPRQALTRWRAGPPEYNERTHSGHSETLAKDITRLLEQHMRGKIDIAPDFQCILSASLVVLLCLQMKTGPDSEAAGYFRRLIQAYLSESGRDVGDTRNQENSQRAFKELDEATFVFLMGALSMSYSHCSVEKSPFISDQPADEHTNRNHPSEKVVEVAWTYLMGFVYPDTSSFNKDRSLIHGGLHLLARAGDYGLTSNDCNFIANRMDKTLYYASETDDRCLDHHLKEFATAPNIHTDPDTLSAQLSACLRHLPQIAHGYGYLNPTPELYVLALNGLCRNPGWGSRELGQLMVRFPFPNASPRLIDALSKSSVVMRLVELLDAGDRGQQAFATAQLWLLFNMSIQAPDRTSPALSTLEKLLLQYPGLKNNLETQEVAAAELESRLIVLMDEARATPEPWRYTYQIIYLFRVLECMLQQRCTPLPEETCNNLQCIPESLRGIASFVDLEAEASQPPSSNTVPPHILDANPV</sequence>
<protein>
    <recommendedName>
        <fullName evidence="3">DUF6535 domain-containing protein</fullName>
    </recommendedName>
</protein>
<dbReference type="EMBL" id="CAJMXA010001166">
    <property type="protein sequence ID" value="CAE6453666.1"/>
    <property type="molecule type" value="Genomic_DNA"/>
</dbReference>
<keyword evidence="1" id="KW-0175">Coiled coil</keyword>